<evidence type="ECO:0000256" key="9">
    <source>
        <dbReference type="ARBA" id="ARBA00041716"/>
    </source>
</evidence>
<evidence type="ECO:0000256" key="8">
    <source>
        <dbReference type="ARBA" id="ARBA00040828"/>
    </source>
</evidence>
<evidence type="ECO:0000256" key="3">
    <source>
        <dbReference type="ARBA" id="ARBA00022792"/>
    </source>
</evidence>
<dbReference type="Proteomes" id="UP001629113">
    <property type="component" value="Unassembled WGS sequence"/>
</dbReference>
<gene>
    <name evidence="12" type="ORF">PVAG01_05421</name>
</gene>
<evidence type="ECO:0000313" key="13">
    <source>
        <dbReference type="Proteomes" id="UP001629113"/>
    </source>
</evidence>
<keyword evidence="6" id="KW-0472">Membrane</keyword>
<evidence type="ECO:0000256" key="4">
    <source>
        <dbReference type="ARBA" id="ARBA00022989"/>
    </source>
</evidence>
<protein>
    <recommendedName>
        <fullName evidence="8">Mitochondrial import inner membrane translocase subunit TIM14</fullName>
    </recommendedName>
    <alternativeName>
        <fullName evidence="9">Presequence translocated-associated motor subunit PAM18</fullName>
    </alternativeName>
</protein>
<dbReference type="InterPro" id="IPR036869">
    <property type="entry name" value="J_dom_sf"/>
</dbReference>
<proteinExistence type="inferred from homology"/>
<comment type="subcellular location">
    <subcellularLocation>
        <location evidence="1">Mitochondrion inner membrane</location>
        <topology evidence="1">Single-pass membrane protein</topology>
    </subcellularLocation>
</comment>
<dbReference type="EMBL" id="JBFCZG010000004">
    <property type="protein sequence ID" value="KAL3423674.1"/>
    <property type="molecule type" value="Genomic_DNA"/>
</dbReference>
<dbReference type="Gene3D" id="1.10.287.110">
    <property type="entry name" value="DnaJ domain"/>
    <property type="match status" value="1"/>
</dbReference>
<dbReference type="InterPro" id="IPR001623">
    <property type="entry name" value="DnaJ_domain"/>
</dbReference>
<sequence>MANLRIYSDTDNENSSDNESAYDINRLTPISEEPEEPTSPSSQSLPAPPPTPQPIPSSHPTPPSPPPPLPRPNSSIRPARRVHRRWLRFLRLESASQRLRSWYVGLSQTLGRAGLVALRRSRGEAVGALGKAFYKGGFEPKMNRREAALILQLSERQLTKERIRKNHRTLMMLNHPDRGGSPYLATKVNEAKEFLEKNG</sequence>
<evidence type="ECO:0000259" key="11">
    <source>
        <dbReference type="SMART" id="SM00271"/>
    </source>
</evidence>
<accession>A0ABR4PK59</accession>
<dbReference type="PANTHER" id="PTHR12763:SF28">
    <property type="entry name" value="GEO10507P1-RELATED"/>
    <property type="match status" value="1"/>
</dbReference>
<evidence type="ECO:0000256" key="6">
    <source>
        <dbReference type="ARBA" id="ARBA00023136"/>
    </source>
</evidence>
<evidence type="ECO:0000313" key="12">
    <source>
        <dbReference type="EMBL" id="KAL3423674.1"/>
    </source>
</evidence>
<dbReference type="SMART" id="SM00271">
    <property type="entry name" value="DnaJ"/>
    <property type="match status" value="1"/>
</dbReference>
<comment type="similarity">
    <text evidence="7">Belongs to the TIM14 family.</text>
</comment>
<dbReference type="PANTHER" id="PTHR12763">
    <property type="match status" value="1"/>
</dbReference>
<comment type="caution">
    <text evidence="12">The sequence shown here is derived from an EMBL/GenBank/DDBJ whole genome shotgun (WGS) entry which is preliminary data.</text>
</comment>
<evidence type="ECO:0000256" key="5">
    <source>
        <dbReference type="ARBA" id="ARBA00023128"/>
    </source>
</evidence>
<evidence type="ECO:0000256" key="7">
    <source>
        <dbReference type="ARBA" id="ARBA00038105"/>
    </source>
</evidence>
<keyword evidence="5" id="KW-0496">Mitochondrion</keyword>
<evidence type="ECO:0000256" key="1">
    <source>
        <dbReference type="ARBA" id="ARBA00004434"/>
    </source>
</evidence>
<name>A0ABR4PK59_9HELO</name>
<feature type="domain" description="J" evidence="11">
    <location>
        <begin position="145"/>
        <end position="197"/>
    </location>
</feature>
<evidence type="ECO:0000256" key="10">
    <source>
        <dbReference type="SAM" id="MobiDB-lite"/>
    </source>
</evidence>
<feature type="compositionally biased region" description="Pro residues" evidence="10">
    <location>
        <begin position="46"/>
        <end position="71"/>
    </location>
</feature>
<dbReference type="CDD" id="cd06257">
    <property type="entry name" value="DnaJ"/>
    <property type="match status" value="1"/>
</dbReference>
<keyword evidence="3" id="KW-0999">Mitochondrion inner membrane</keyword>
<feature type="region of interest" description="Disordered" evidence="10">
    <location>
        <begin position="1"/>
        <end position="77"/>
    </location>
</feature>
<evidence type="ECO:0000256" key="2">
    <source>
        <dbReference type="ARBA" id="ARBA00022692"/>
    </source>
</evidence>
<keyword evidence="2" id="KW-0812">Transmembrane</keyword>
<keyword evidence="13" id="KW-1185">Reference proteome</keyword>
<keyword evidence="4" id="KW-1133">Transmembrane helix</keyword>
<organism evidence="12 13">
    <name type="scientific">Phlyctema vagabunda</name>
    <dbReference type="NCBI Taxonomy" id="108571"/>
    <lineage>
        <taxon>Eukaryota</taxon>
        <taxon>Fungi</taxon>
        <taxon>Dikarya</taxon>
        <taxon>Ascomycota</taxon>
        <taxon>Pezizomycotina</taxon>
        <taxon>Leotiomycetes</taxon>
        <taxon>Helotiales</taxon>
        <taxon>Dermateaceae</taxon>
        <taxon>Phlyctema</taxon>
    </lineage>
</organism>
<reference evidence="12 13" key="1">
    <citation type="submission" date="2024-06" db="EMBL/GenBank/DDBJ databases">
        <title>Complete genome of Phlyctema vagabunda strain 19-DSS-EL-015.</title>
        <authorList>
            <person name="Fiorenzani C."/>
        </authorList>
    </citation>
    <scope>NUCLEOTIDE SEQUENCE [LARGE SCALE GENOMIC DNA]</scope>
    <source>
        <strain evidence="12 13">19-DSS-EL-015</strain>
    </source>
</reference>
<dbReference type="SUPFAM" id="SSF46565">
    <property type="entry name" value="Chaperone J-domain"/>
    <property type="match status" value="1"/>
</dbReference>